<dbReference type="EMBL" id="NKQK01000023">
    <property type="protein sequence ID" value="PSR94717.1"/>
    <property type="molecule type" value="Genomic_DNA"/>
</dbReference>
<evidence type="ECO:0000313" key="3">
    <source>
        <dbReference type="Proteomes" id="UP000241394"/>
    </source>
</evidence>
<dbReference type="OMA" id="AVPGCRK"/>
<reference evidence="2 3" key="1">
    <citation type="submission" date="2017-07" db="EMBL/GenBank/DDBJ databases">
        <title>An improved, manually edited Actinidia chinensis var. chinensis (kiwifruit) genome highlights the challenges associated with draft genomes and gene prediction in plants.</title>
        <authorList>
            <person name="Pilkington S."/>
            <person name="Crowhurst R."/>
            <person name="Hilario E."/>
            <person name="Nardozza S."/>
            <person name="Fraser L."/>
            <person name="Peng Y."/>
            <person name="Gunaseelan K."/>
            <person name="Simpson R."/>
            <person name="Tahir J."/>
            <person name="Deroles S."/>
            <person name="Templeton K."/>
            <person name="Luo Z."/>
            <person name="Davy M."/>
            <person name="Cheng C."/>
            <person name="Mcneilage M."/>
            <person name="Scaglione D."/>
            <person name="Liu Y."/>
            <person name="Zhang Q."/>
            <person name="Datson P."/>
            <person name="De Silva N."/>
            <person name="Gardiner S."/>
            <person name="Bassett H."/>
            <person name="Chagne D."/>
            <person name="Mccallum J."/>
            <person name="Dzierzon H."/>
            <person name="Deng C."/>
            <person name="Wang Y.-Y."/>
            <person name="Barron N."/>
            <person name="Manako K."/>
            <person name="Bowen J."/>
            <person name="Foster T."/>
            <person name="Erridge Z."/>
            <person name="Tiffin H."/>
            <person name="Waite C."/>
            <person name="Davies K."/>
            <person name="Grierson E."/>
            <person name="Laing W."/>
            <person name="Kirk R."/>
            <person name="Chen X."/>
            <person name="Wood M."/>
            <person name="Montefiori M."/>
            <person name="Brummell D."/>
            <person name="Schwinn K."/>
            <person name="Catanach A."/>
            <person name="Fullerton C."/>
            <person name="Li D."/>
            <person name="Meiyalaghan S."/>
            <person name="Nieuwenhuizen N."/>
            <person name="Read N."/>
            <person name="Prakash R."/>
            <person name="Hunter D."/>
            <person name="Zhang H."/>
            <person name="Mckenzie M."/>
            <person name="Knabel M."/>
            <person name="Harris A."/>
            <person name="Allan A."/>
            <person name="Chen A."/>
            <person name="Janssen B."/>
            <person name="Plunkett B."/>
            <person name="Dwamena C."/>
            <person name="Voogd C."/>
            <person name="Leif D."/>
            <person name="Lafferty D."/>
            <person name="Souleyre E."/>
            <person name="Varkonyi-Gasic E."/>
            <person name="Gambi F."/>
            <person name="Hanley J."/>
            <person name="Yao J.-L."/>
            <person name="Cheung J."/>
            <person name="David K."/>
            <person name="Warren B."/>
            <person name="Marsh K."/>
            <person name="Snowden K."/>
            <person name="Lin-Wang K."/>
            <person name="Brian L."/>
            <person name="Martinez-Sanchez M."/>
            <person name="Wang M."/>
            <person name="Ileperuma N."/>
            <person name="Macnee N."/>
            <person name="Campin R."/>
            <person name="Mcatee P."/>
            <person name="Drummond R."/>
            <person name="Espley R."/>
            <person name="Ireland H."/>
            <person name="Wu R."/>
            <person name="Atkinson R."/>
            <person name="Karunairetnam S."/>
            <person name="Bulley S."/>
            <person name="Chunkath S."/>
            <person name="Hanley Z."/>
            <person name="Storey R."/>
            <person name="Thrimawithana A."/>
            <person name="Thomson S."/>
            <person name="David C."/>
            <person name="Testolin R."/>
        </authorList>
    </citation>
    <scope>NUCLEOTIDE SEQUENCE [LARGE SCALE GENOMIC DNA]</scope>
    <source>
        <strain evidence="3">cv. Red5</strain>
        <tissue evidence="2">Young leaf</tissue>
    </source>
</reference>
<evidence type="ECO:0000313" key="2">
    <source>
        <dbReference type="EMBL" id="PSR94717.1"/>
    </source>
</evidence>
<dbReference type="Proteomes" id="UP000241394">
    <property type="component" value="Chromosome LG23"/>
</dbReference>
<evidence type="ECO:0000256" key="1">
    <source>
        <dbReference type="SAM" id="MobiDB-lite"/>
    </source>
</evidence>
<dbReference type="InParanoid" id="A0A2R6PNT2"/>
<keyword evidence="3" id="KW-1185">Reference proteome</keyword>
<dbReference type="Gramene" id="PSR94717">
    <property type="protein sequence ID" value="PSR94717"/>
    <property type="gene ID" value="CEY00_Acc25471"/>
</dbReference>
<organism evidence="2 3">
    <name type="scientific">Actinidia chinensis var. chinensis</name>
    <name type="common">Chinese soft-hair kiwi</name>
    <dbReference type="NCBI Taxonomy" id="1590841"/>
    <lineage>
        <taxon>Eukaryota</taxon>
        <taxon>Viridiplantae</taxon>
        <taxon>Streptophyta</taxon>
        <taxon>Embryophyta</taxon>
        <taxon>Tracheophyta</taxon>
        <taxon>Spermatophyta</taxon>
        <taxon>Magnoliopsida</taxon>
        <taxon>eudicotyledons</taxon>
        <taxon>Gunneridae</taxon>
        <taxon>Pentapetalae</taxon>
        <taxon>asterids</taxon>
        <taxon>Ericales</taxon>
        <taxon>Actinidiaceae</taxon>
        <taxon>Actinidia</taxon>
    </lineage>
</organism>
<sequence>MGNLTSCFYVEIQTAIIIGAGGNFRKINLPITAAEIMLDEPGHVVSQAEQIRRTGRIAALKADEELSAGNVYLLVPVNRANSKPSESEMALIESASAKRRPKRRSSKISPAATEGSGEKIEDPITVSPVHSAGCRLRGSRPWTPVLHPISE</sequence>
<dbReference type="Pfam" id="PF14009">
    <property type="entry name" value="PADRE"/>
    <property type="match status" value="1"/>
</dbReference>
<feature type="region of interest" description="Disordered" evidence="1">
    <location>
        <begin position="82"/>
        <end position="151"/>
    </location>
</feature>
<reference evidence="3" key="2">
    <citation type="journal article" date="2018" name="BMC Genomics">
        <title>A manually annotated Actinidia chinensis var. chinensis (kiwifruit) genome highlights the challenges associated with draft genomes and gene prediction in plants.</title>
        <authorList>
            <person name="Pilkington S.M."/>
            <person name="Crowhurst R."/>
            <person name="Hilario E."/>
            <person name="Nardozza S."/>
            <person name="Fraser L."/>
            <person name="Peng Y."/>
            <person name="Gunaseelan K."/>
            <person name="Simpson R."/>
            <person name="Tahir J."/>
            <person name="Deroles S.C."/>
            <person name="Templeton K."/>
            <person name="Luo Z."/>
            <person name="Davy M."/>
            <person name="Cheng C."/>
            <person name="McNeilage M."/>
            <person name="Scaglione D."/>
            <person name="Liu Y."/>
            <person name="Zhang Q."/>
            <person name="Datson P."/>
            <person name="De Silva N."/>
            <person name="Gardiner S.E."/>
            <person name="Bassett H."/>
            <person name="Chagne D."/>
            <person name="McCallum J."/>
            <person name="Dzierzon H."/>
            <person name="Deng C."/>
            <person name="Wang Y.Y."/>
            <person name="Barron L."/>
            <person name="Manako K."/>
            <person name="Bowen J."/>
            <person name="Foster T.M."/>
            <person name="Erridge Z.A."/>
            <person name="Tiffin H."/>
            <person name="Waite C.N."/>
            <person name="Davies K.M."/>
            <person name="Grierson E.P."/>
            <person name="Laing W.A."/>
            <person name="Kirk R."/>
            <person name="Chen X."/>
            <person name="Wood M."/>
            <person name="Montefiori M."/>
            <person name="Brummell D.A."/>
            <person name="Schwinn K.E."/>
            <person name="Catanach A."/>
            <person name="Fullerton C."/>
            <person name="Li D."/>
            <person name="Meiyalaghan S."/>
            <person name="Nieuwenhuizen N."/>
            <person name="Read N."/>
            <person name="Prakash R."/>
            <person name="Hunter D."/>
            <person name="Zhang H."/>
            <person name="McKenzie M."/>
            <person name="Knabel M."/>
            <person name="Harris A."/>
            <person name="Allan A.C."/>
            <person name="Gleave A."/>
            <person name="Chen A."/>
            <person name="Janssen B.J."/>
            <person name="Plunkett B."/>
            <person name="Ampomah-Dwamena C."/>
            <person name="Voogd C."/>
            <person name="Leif D."/>
            <person name="Lafferty D."/>
            <person name="Souleyre E.J.F."/>
            <person name="Varkonyi-Gasic E."/>
            <person name="Gambi F."/>
            <person name="Hanley J."/>
            <person name="Yao J.L."/>
            <person name="Cheung J."/>
            <person name="David K.M."/>
            <person name="Warren B."/>
            <person name="Marsh K."/>
            <person name="Snowden K.C."/>
            <person name="Lin-Wang K."/>
            <person name="Brian L."/>
            <person name="Martinez-Sanchez M."/>
            <person name="Wang M."/>
            <person name="Ileperuma N."/>
            <person name="Macnee N."/>
            <person name="Campin R."/>
            <person name="McAtee P."/>
            <person name="Drummond R.S.M."/>
            <person name="Espley R.V."/>
            <person name="Ireland H.S."/>
            <person name="Wu R."/>
            <person name="Atkinson R.G."/>
            <person name="Karunairetnam S."/>
            <person name="Bulley S."/>
            <person name="Chunkath S."/>
            <person name="Hanley Z."/>
            <person name="Storey R."/>
            <person name="Thrimawithana A.H."/>
            <person name="Thomson S."/>
            <person name="David C."/>
            <person name="Testolin R."/>
            <person name="Huang H."/>
            <person name="Hellens R.P."/>
            <person name="Schaffer R.J."/>
        </authorList>
    </citation>
    <scope>NUCLEOTIDE SEQUENCE [LARGE SCALE GENOMIC DNA]</scope>
    <source>
        <strain evidence="3">cv. Red5</strain>
    </source>
</reference>
<dbReference type="STRING" id="1590841.A0A2R6PNT2"/>
<name>A0A2R6PNT2_ACTCC</name>
<proteinExistence type="predicted"/>
<feature type="compositionally biased region" description="Basic residues" evidence="1">
    <location>
        <begin position="97"/>
        <end position="106"/>
    </location>
</feature>
<dbReference type="OrthoDB" id="777898at2759"/>
<gene>
    <name evidence="2" type="ORF">CEY00_Acc25471</name>
</gene>
<dbReference type="AlphaFoldDB" id="A0A2R6PNT2"/>
<accession>A0A2R6PNT2</accession>
<comment type="caution">
    <text evidence="2">The sequence shown here is derived from an EMBL/GenBank/DDBJ whole genome shotgun (WGS) entry which is preliminary data.</text>
</comment>
<dbReference type="PANTHER" id="PTHR33052">
    <property type="entry name" value="DUF4228 DOMAIN PROTEIN-RELATED"/>
    <property type="match status" value="1"/>
</dbReference>
<protein>
    <submittedName>
        <fullName evidence="2">Uncharacterized protein</fullName>
    </submittedName>
</protein>
<dbReference type="InterPro" id="IPR025322">
    <property type="entry name" value="PADRE_dom"/>
</dbReference>